<evidence type="ECO:0008006" key="3">
    <source>
        <dbReference type="Google" id="ProtNLM"/>
    </source>
</evidence>
<proteinExistence type="predicted"/>
<comment type="caution">
    <text evidence="1">The sequence shown here is derived from an EMBL/GenBank/DDBJ whole genome shotgun (WGS) entry which is preliminary data.</text>
</comment>
<organism evidence="1 2">
    <name type="scientific">Actinomycetospora cinnamomea</name>
    <dbReference type="NCBI Taxonomy" id="663609"/>
    <lineage>
        <taxon>Bacteria</taxon>
        <taxon>Bacillati</taxon>
        <taxon>Actinomycetota</taxon>
        <taxon>Actinomycetes</taxon>
        <taxon>Pseudonocardiales</taxon>
        <taxon>Pseudonocardiaceae</taxon>
        <taxon>Actinomycetospora</taxon>
    </lineage>
</organism>
<accession>A0A2U1F9U3</accession>
<gene>
    <name evidence="1" type="ORF">C8D89_107100</name>
</gene>
<keyword evidence="2" id="KW-1185">Reference proteome</keyword>
<evidence type="ECO:0000313" key="2">
    <source>
        <dbReference type="Proteomes" id="UP000245639"/>
    </source>
</evidence>
<dbReference type="OrthoDB" id="3689067at2"/>
<protein>
    <recommendedName>
        <fullName evidence="3">DCC family thiol-disulfide oxidoreductase YuxK</fullName>
    </recommendedName>
</protein>
<evidence type="ECO:0000313" key="1">
    <source>
        <dbReference type="EMBL" id="PVZ08938.1"/>
    </source>
</evidence>
<dbReference type="RefSeq" id="WP_133251919.1">
    <property type="nucleotide sequence ID" value="NZ_QEKW01000007.1"/>
</dbReference>
<dbReference type="EMBL" id="QEKW01000007">
    <property type="protein sequence ID" value="PVZ08938.1"/>
    <property type="molecule type" value="Genomic_DNA"/>
</dbReference>
<sequence length="125" mass="12590">MTLVLGVDAACGRCRAVGATVAQAVGSVGPELEVLPLADYRVRDWCAEAGVAGDVPTLLEIVPTDGADRIRAWTGPALAAALVRRLGVRRAARLAGALRAHGVLGAAAKGVLPGPLRRPSPGPGA</sequence>
<reference evidence="1 2" key="1">
    <citation type="submission" date="2018-04" db="EMBL/GenBank/DDBJ databases">
        <title>Genomic Encyclopedia of Type Strains, Phase IV (KMG-IV): sequencing the most valuable type-strain genomes for metagenomic binning, comparative biology and taxonomic classification.</title>
        <authorList>
            <person name="Goeker M."/>
        </authorList>
    </citation>
    <scope>NUCLEOTIDE SEQUENCE [LARGE SCALE GENOMIC DNA]</scope>
    <source>
        <strain evidence="1 2">DSM 45771</strain>
    </source>
</reference>
<dbReference type="Proteomes" id="UP000245639">
    <property type="component" value="Unassembled WGS sequence"/>
</dbReference>
<dbReference type="AlphaFoldDB" id="A0A2U1F9U3"/>
<name>A0A2U1F9U3_9PSEU</name>